<dbReference type="PANTHER" id="PTHR40031">
    <property type="entry name" value="HYPOTHETICAL MEMBRANE SPANNING PROTEIN"/>
    <property type="match status" value="1"/>
</dbReference>
<protein>
    <submittedName>
        <fullName evidence="2">Inner membrane protein</fullName>
    </submittedName>
</protein>
<evidence type="ECO:0000313" key="2">
    <source>
        <dbReference type="EMBL" id="NYH93928.1"/>
    </source>
</evidence>
<organism evidence="2 3">
    <name type="scientific">Novosphingobium marinum</name>
    <dbReference type="NCBI Taxonomy" id="1514948"/>
    <lineage>
        <taxon>Bacteria</taxon>
        <taxon>Pseudomonadati</taxon>
        <taxon>Pseudomonadota</taxon>
        <taxon>Alphaproteobacteria</taxon>
        <taxon>Sphingomonadales</taxon>
        <taxon>Sphingomonadaceae</taxon>
        <taxon>Novosphingobium</taxon>
    </lineage>
</organism>
<proteinExistence type="predicted"/>
<sequence length="314" mass="34127">MDNLTHSLVGALIGQAGPKRLTGLSMPALVIGANLPDIDATCTIYGTQSLAMRRGLTHGPIALVLLPLALAAILYGFDRWQARRGKRPAARPPVRFGWLFVLAFVACLTHPTLDWMNSYGIRLLEPFSSRLFYGDTLFIIDVWLWALLGLTTWWSLRKEKKTGGDWRAPAKITLCIAVAYMGANWLLSSVARDTAMISPPYPVRAIVNPVPLTSWQRDLLVQTADGTWYGSRWGLGTIPGEFAPLAPGGQCPARGSIAEAGGPDAAAFLFWARAPFLEPMAEGRGAMLRDARFAGFGGDRFSVALPGYACPARR</sequence>
<evidence type="ECO:0000256" key="1">
    <source>
        <dbReference type="SAM" id="Phobius"/>
    </source>
</evidence>
<dbReference type="Pfam" id="PF04307">
    <property type="entry name" value="YdjM"/>
    <property type="match status" value="1"/>
</dbReference>
<dbReference type="InterPro" id="IPR007404">
    <property type="entry name" value="YdjM-like"/>
</dbReference>
<keyword evidence="1" id="KW-1133">Transmembrane helix</keyword>
<dbReference type="InterPro" id="IPR053170">
    <property type="entry name" value="Transcription_regulator"/>
</dbReference>
<feature type="transmembrane region" description="Helical" evidence="1">
    <location>
        <begin position="56"/>
        <end position="75"/>
    </location>
</feature>
<dbReference type="PANTHER" id="PTHR40031:SF1">
    <property type="entry name" value="MEMBRANE-BOUND METAL-DEPENDENT HYDROLASE"/>
    <property type="match status" value="1"/>
</dbReference>
<reference evidence="2 3" key="1">
    <citation type="submission" date="2020-07" db="EMBL/GenBank/DDBJ databases">
        <title>Genomic Encyclopedia of Type Strains, Phase IV (KMG-IV): sequencing the most valuable type-strain genomes for metagenomic binning, comparative biology and taxonomic classification.</title>
        <authorList>
            <person name="Goeker M."/>
        </authorList>
    </citation>
    <scope>NUCLEOTIDE SEQUENCE [LARGE SCALE GENOMIC DNA]</scope>
    <source>
        <strain evidence="2 3">DSM 29043</strain>
    </source>
</reference>
<evidence type="ECO:0000313" key="3">
    <source>
        <dbReference type="Proteomes" id="UP000522081"/>
    </source>
</evidence>
<keyword evidence="3" id="KW-1185">Reference proteome</keyword>
<dbReference type="EMBL" id="JACBZF010000001">
    <property type="protein sequence ID" value="NYH93928.1"/>
    <property type="molecule type" value="Genomic_DNA"/>
</dbReference>
<feature type="transmembrane region" description="Helical" evidence="1">
    <location>
        <begin position="168"/>
        <end position="187"/>
    </location>
</feature>
<dbReference type="RefSeq" id="WP_179405889.1">
    <property type="nucleotide sequence ID" value="NZ_BMGF01000001.1"/>
</dbReference>
<feature type="transmembrane region" description="Helical" evidence="1">
    <location>
        <begin position="136"/>
        <end position="156"/>
    </location>
</feature>
<dbReference type="AlphaFoldDB" id="A0A7Y9XVH8"/>
<feature type="transmembrane region" description="Helical" evidence="1">
    <location>
        <begin position="96"/>
        <end position="116"/>
    </location>
</feature>
<keyword evidence="1" id="KW-0472">Membrane</keyword>
<dbReference type="Proteomes" id="UP000522081">
    <property type="component" value="Unassembled WGS sequence"/>
</dbReference>
<comment type="caution">
    <text evidence="2">The sequence shown here is derived from an EMBL/GenBank/DDBJ whole genome shotgun (WGS) entry which is preliminary data.</text>
</comment>
<gene>
    <name evidence="2" type="ORF">FHS75_000233</name>
</gene>
<name>A0A7Y9XVH8_9SPHN</name>
<keyword evidence="1" id="KW-0812">Transmembrane</keyword>
<accession>A0A7Y9XVH8</accession>